<evidence type="ECO:0000256" key="5">
    <source>
        <dbReference type="HAMAP-Rule" id="MF_01812"/>
    </source>
</evidence>
<dbReference type="SUPFAM" id="SSF55729">
    <property type="entry name" value="Acyl-CoA N-acyltransferases (Nat)"/>
    <property type="match status" value="1"/>
</dbReference>
<dbReference type="Proteomes" id="UP000612956">
    <property type="component" value="Unassembled WGS sequence"/>
</dbReference>
<keyword evidence="2" id="KW-1036">Host cytoplasmic vesicle</keyword>
<comment type="similarity">
    <text evidence="1 5">Belongs to the acetyltransferase Eis family.</text>
</comment>
<dbReference type="Gene3D" id="3.30.1050.10">
    <property type="entry name" value="SCP2 sterol-binding domain"/>
    <property type="match status" value="1"/>
</dbReference>
<comment type="caution">
    <text evidence="7">The sequence shown here is derived from an EMBL/GenBank/DDBJ whole genome shotgun (WGS) entry which is preliminary data.</text>
</comment>
<dbReference type="Gene3D" id="3.40.630.30">
    <property type="match status" value="2"/>
</dbReference>
<dbReference type="InterPro" id="IPR016181">
    <property type="entry name" value="Acyl_CoA_acyltransferase"/>
</dbReference>
<dbReference type="AlphaFoldDB" id="A0A917Q7T9"/>
<feature type="domain" description="N-acetyltransferase" evidence="6">
    <location>
        <begin position="4"/>
        <end position="152"/>
    </location>
</feature>
<sequence length="399" mass="43102">MSQIHVTTLDLDDDIRAANRLFRTAMVGLPPIPADQDHLCEVGRTLGAHLDGQLVGTVDSYTSWMAVPGGTRVPHAAVTHVGVLPTHTRRGVISTLMRAQLADIAARGEVVASLRASEGVIYERFGYGIASSYARLRLRKVSAAVRESVAAAGPVRFVDPVEAWKTFPALYERLTPSRAGAIARPHYWWAGQERSAQGAVYTMVHGEPGAADGFLRYHAAHSANWFAEPDKTVVVDDLVASTPAAFVAFVRHLLSLDLVQTIVFAGLPVDTPLRQLLVNERALEVERVRDETWLRLIDVESALSARGYRNAAPVVVEVRDALLPHNSGRYLITPDKVVRTDDAADLSVEVAALSATYLGATSWADLVFAGRAVEVTAGAALAADALFTTDRLPFSGTHF</sequence>
<dbReference type="HAMAP" id="MF_01812">
    <property type="entry name" value="Eis"/>
    <property type="match status" value="1"/>
</dbReference>
<evidence type="ECO:0000256" key="3">
    <source>
        <dbReference type="ARBA" id="ARBA00022679"/>
    </source>
</evidence>
<comment type="subunit">
    <text evidence="5">Homohexamer; trimer of dimers.</text>
</comment>
<evidence type="ECO:0000256" key="4">
    <source>
        <dbReference type="ARBA" id="ARBA00023315"/>
    </source>
</evidence>
<feature type="binding site" evidence="5">
    <location>
        <begin position="117"/>
        <end position="118"/>
    </location>
    <ligand>
        <name>acetyl-CoA</name>
        <dbReference type="ChEBI" id="CHEBI:57288"/>
    </ligand>
</feature>
<reference evidence="7" key="1">
    <citation type="journal article" date="2014" name="Int. J. Syst. Evol. Microbiol.">
        <title>Complete genome sequence of Corynebacterium casei LMG S-19264T (=DSM 44701T), isolated from a smear-ripened cheese.</title>
        <authorList>
            <consortium name="US DOE Joint Genome Institute (JGI-PGF)"/>
            <person name="Walter F."/>
            <person name="Albersmeier A."/>
            <person name="Kalinowski J."/>
            <person name="Ruckert C."/>
        </authorList>
    </citation>
    <scope>NUCLEOTIDE SEQUENCE</scope>
    <source>
        <strain evidence="7">CGMCC 4.7278</strain>
    </source>
</reference>
<dbReference type="EMBL" id="BMMW01000001">
    <property type="protein sequence ID" value="GGK33412.1"/>
    <property type="molecule type" value="Genomic_DNA"/>
</dbReference>
<dbReference type="PROSITE" id="PS51186">
    <property type="entry name" value="GNAT"/>
    <property type="match status" value="1"/>
</dbReference>
<dbReference type="InterPro" id="IPR051554">
    <property type="entry name" value="Acetyltransferase_Eis"/>
</dbReference>
<dbReference type="GO" id="GO:0034069">
    <property type="term" value="F:aminoglycoside N-acetyltransferase activity"/>
    <property type="evidence" value="ECO:0007669"/>
    <property type="project" value="TreeGrafter"/>
</dbReference>
<dbReference type="InterPro" id="IPR036527">
    <property type="entry name" value="SCP2_sterol-bd_dom_sf"/>
</dbReference>
<dbReference type="NCBIfam" id="NF002367">
    <property type="entry name" value="PRK01346.1-4"/>
    <property type="match status" value="1"/>
</dbReference>
<dbReference type="Pfam" id="PF13527">
    <property type="entry name" value="Acetyltransf_9"/>
    <property type="match status" value="1"/>
</dbReference>
<evidence type="ECO:0000259" key="6">
    <source>
        <dbReference type="PROSITE" id="PS51186"/>
    </source>
</evidence>
<feature type="binding site" evidence="5">
    <location>
        <begin position="89"/>
        <end position="94"/>
    </location>
    <ligand>
        <name>acetyl-CoA</name>
        <dbReference type="ChEBI" id="CHEBI:57288"/>
    </ligand>
</feature>
<reference evidence="7" key="2">
    <citation type="submission" date="2020-09" db="EMBL/GenBank/DDBJ databases">
        <authorList>
            <person name="Sun Q."/>
            <person name="Zhou Y."/>
        </authorList>
    </citation>
    <scope>NUCLEOTIDE SEQUENCE</scope>
    <source>
        <strain evidence="7">CGMCC 4.7278</strain>
    </source>
</reference>
<dbReference type="Pfam" id="PF17668">
    <property type="entry name" value="Acetyltransf_17"/>
    <property type="match status" value="1"/>
</dbReference>
<feature type="active site" description="Proton donor" evidence="5">
    <location>
        <position position="122"/>
    </location>
</feature>
<dbReference type="InterPro" id="IPR000182">
    <property type="entry name" value="GNAT_dom"/>
</dbReference>
<protein>
    <submittedName>
        <fullName evidence="7">UPF0256 protein</fullName>
    </submittedName>
</protein>
<evidence type="ECO:0000256" key="2">
    <source>
        <dbReference type="ARBA" id="ARBA00022488"/>
    </source>
</evidence>
<dbReference type="PANTHER" id="PTHR37817:SF1">
    <property type="entry name" value="N-ACETYLTRANSFERASE EIS"/>
    <property type="match status" value="1"/>
</dbReference>
<dbReference type="InterPro" id="IPR025559">
    <property type="entry name" value="Eis_dom"/>
</dbReference>
<dbReference type="SUPFAM" id="SSF55718">
    <property type="entry name" value="SCP-like"/>
    <property type="match status" value="1"/>
</dbReference>
<evidence type="ECO:0000313" key="7">
    <source>
        <dbReference type="EMBL" id="GGK33412.1"/>
    </source>
</evidence>
<evidence type="ECO:0000313" key="8">
    <source>
        <dbReference type="Proteomes" id="UP000612956"/>
    </source>
</evidence>
<feature type="binding site" evidence="5">
    <location>
        <begin position="81"/>
        <end position="83"/>
    </location>
    <ligand>
        <name>acetyl-CoA</name>
        <dbReference type="ChEBI" id="CHEBI:57288"/>
    </ligand>
</feature>
<dbReference type="PANTHER" id="PTHR37817">
    <property type="entry name" value="N-ACETYLTRANSFERASE EIS"/>
    <property type="match status" value="1"/>
</dbReference>
<dbReference type="RefSeq" id="WP_229683614.1">
    <property type="nucleotide sequence ID" value="NZ_BMMW01000001.1"/>
</dbReference>
<keyword evidence="3 5" id="KW-0808">Transferase</keyword>
<dbReference type="InterPro" id="IPR022902">
    <property type="entry name" value="NAcTrfase_Eis"/>
</dbReference>
<gene>
    <name evidence="7" type="ORF">GCM10011591_01280</name>
</gene>
<name>A0A917Q7T9_9NOCA</name>
<evidence type="ECO:0000256" key="1">
    <source>
        <dbReference type="ARBA" id="ARBA00009213"/>
    </source>
</evidence>
<accession>A0A917Q7T9</accession>
<keyword evidence="8" id="KW-1185">Reference proteome</keyword>
<keyword evidence="4 5" id="KW-0012">Acyltransferase</keyword>
<dbReference type="GO" id="GO:0030649">
    <property type="term" value="P:aminoglycoside antibiotic catabolic process"/>
    <property type="evidence" value="ECO:0007669"/>
    <property type="project" value="TreeGrafter"/>
</dbReference>
<organism evidence="7 8">
    <name type="scientific">Nocardia camponoti</name>
    <dbReference type="NCBI Taxonomy" id="1616106"/>
    <lineage>
        <taxon>Bacteria</taxon>
        <taxon>Bacillati</taxon>
        <taxon>Actinomycetota</taxon>
        <taxon>Actinomycetes</taxon>
        <taxon>Mycobacteriales</taxon>
        <taxon>Nocardiaceae</taxon>
        <taxon>Nocardia</taxon>
    </lineage>
</organism>
<feature type="active site" description="Proton acceptor; via carboxylate" evidence="5">
    <location>
        <position position="399"/>
    </location>
</feature>
<dbReference type="InterPro" id="IPR041380">
    <property type="entry name" value="Acetyltransf_17"/>
</dbReference>
<dbReference type="Pfam" id="PF13530">
    <property type="entry name" value="SCP2_2"/>
    <property type="match status" value="1"/>
</dbReference>
<proteinExistence type="inferred from homology"/>
<dbReference type="CDD" id="cd04301">
    <property type="entry name" value="NAT_SF"/>
    <property type="match status" value="1"/>
</dbReference>